<dbReference type="InterPro" id="IPR051198">
    <property type="entry name" value="BchE-like"/>
</dbReference>
<evidence type="ECO:0000256" key="4">
    <source>
        <dbReference type="ARBA" id="ARBA00023004"/>
    </source>
</evidence>
<comment type="cofactor">
    <cofactor evidence="1">
        <name>[4Fe-4S] cluster</name>
        <dbReference type="ChEBI" id="CHEBI:49883"/>
    </cofactor>
</comment>
<evidence type="ECO:0000256" key="2">
    <source>
        <dbReference type="ARBA" id="ARBA00022691"/>
    </source>
</evidence>
<dbReference type="Pfam" id="PF04055">
    <property type="entry name" value="Radical_SAM"/>
    <property type="match status" value="1"/>
</dbReference>
<dbReference type="InterPro" id="IPR006158">
    <property type="entry name" value="Cobalamin-bd"/>
</dbReference>
<accession>A0ABP7R2Q8</accession>
<keyword evidence="3" id="KW-0479">Metal-binding</keyword>
<dbReference type="PANTHER" id="PTHR43409">
    <property type="entry name" value="ANAEROBIC MAGNESIUM-PROTOPORPHYRIN IX MONOMETHYL ESTER CYCLASE-RELATED"/>
    <property type="match status" value="1"/>
</dbReference>
<dbReference type="PANTHER" id="PTHR43409:SF7">
    <property type="entry name" value="BLL1977 PROTEIN"/>
    <property type="match status" value="1"/>
</dbReference>
<keyword evidence="5" id="KW-0411">Iron-sulfur</keyword>
<feature type="domain" description="B12-binding" evidence="6">
    <location>
        <begin position="138"/>
        <end position="290"/>
    </location>
</feature>
<gene>
    <name evidence="7" type="ORF">GCM10022407_40240</name>
</gene>
<dbReference type="EMBL" id="BAABDI010000045">
    <property type="protein sequence ID" value="GAA3991770.1"/>
    <property type="molecule type" value="Genomic_DNA"/>
</dbReference>
<organism evidence="7 8">
    <name type="scientific">Hymenobacter antarcticus</name>
    <dbReference type="NCBI Taxonomy" id="486270"/>
    <lineage>
        <taxon>Bacteria</taxon>
        <taxon>Pseudomonadati</taxon>
        <taxon>Bacteroidota</taxon>
        <taxon>Cytophagia</taxon>
        <taxon>Cytophagales</taxon>
        <taxon>Hymenobacteraceae</taxon>
        <taxon>Hymenobacter</taxon>
    </lineage>
</organism>
<protein>
    <recommendedName>
        <fullName evidence="6">B12-binding domain-containing protein</fullName>
    </recommendedName>
</protein>
<dbReference type="Gene3D" id="3.80.30.20">
    <property type="entry name" value="tm_1862 like domain"/>
    <property type="match status" value="1"/>
</dbReference>
<dbReference type="SFLD" id="SFLDG01082">
    <property type="entry name" value="B12-binding_domain_containing"/>
    <property type="match status" value="1"/>
</dbReference>
<dbReference type="SFLD" id="SFLDS00029">
    <property type="entry name" value="Radical_SAM"/>
    <property type="match status" value="1"/>
</dbReference>
<evidence type="ECO:0000259" key="6">
    <source>
        <dbReference type="PROSITE" id="PS51332"/>
    </source>
</evidence>
<dbReference type="InterPro" id="IPR023404">
    <property type="entry name" value="rSAM_horseshoe"/>
</dbReference>
<keyword evidence="2" id="KW-0949">S-adenosyl-L-methionine</keyword>
<evidence type="ECO:0000256" key="1">
    <source>
        <dbReference type="ARBA" id="ARBA00001966"/>
    </source>
</evidence>
<evidence type="ECO:0000256" key="3">
    <source>
        <dbReference type="ARBA" id="ARBA00022723"/>
    </source>
</evidence>
<evidence type="ECO:0000313" key="8">
    <source>
        <dbReference type="Proteomes" id="UP001501556"/>
    </source>
</evidence>
<dbReference type="SUPFAM" id="SSF102114">
    <property type="entry name" value="Radical SAM enzymes"/>
    <property type="match status" value="1"/>
</dbReference>
<dbReference type="SMART" id="SM00729">
    <property type="entry name" value="Elp3"/>
    <property type="match status" value="1"/>
</dbReference>
<sequence length="833" mass="91540">MPTASPRILLLTPPLTQLNTPYPATAYIKGFLGGRGFDVTQADMGLQLVLRLFSVEGLKRVFQEIEAGSFDLSDNARRMLRLQNRYLATITPVVRFLQNKDLTLAPRICHGRFLPEASRFDNVADLETAFGTMGLTDQARHLATLYLEDLADLIKETVGPQFGFSRYAEKLALSATSFEPLHEALTAAPNLLDTMLLEELEPLLARVQPDMVGFTVPFPGNLYGALRLAKRIKEISPKTVTAMGGGYPNTELRTIKEVRFFDYIDYLTLDDGEGPWLRLLDAWTDAPPETEPAATTVAEPRNSFVPAVMGAPGVPRSLVPEVTEAAGSPQGLGLMVTETAGSPHSFGLVVTEAAGNPQGLGLVVTEAAGSPQGFVAEVTKAGGAAGPVPPDAPLQRTFRRTATGAIEYVNHPFPDIPHPEVGTPDYSDLPLTEYLSVLEVLNPMHRLWSDGRWNKLTVAHGCYWKRCSFCDVTLDYISRYETAPSALLVDRIEQIIQQTGQTGFHFVDEAAPPLALRDLAIELLKRRVAITWWGNIRFEKTFSPDLCRLLAASGCIAISGGLEVASDRLLALMEKGVTIAQVARVADGFTQAGIMVHAYLMYGFPTQTAQETVDSLEVVRQLFAAGVVQSGYWHRFSMTAHSPVGKNPAKYQVAAIGPEPAGFAWNDLWHDDPRGTDHEAFGPGLTKSLYNYLHGVALDEPLSFWFDFKTPKSTTPRQLVQQALQAPEKPDFAKQNQRLFWLGNAPEIRIEAGKKAPRAVLTCYEQAEDFEVKTTEATGHWLHQLLTQLSHDFDTKVLLKDAAASFPKSEGAFEAFLQSPAWQVLREKGLLVL</sequence>
<reference evidence="8" key="1">
    <citation type="journal article" date="2019" name="Int. J. Syst. Evol. Microbiol.">
        <title>The Global Catalogue of Microorganisms (GCM) 10K type strain sequencing project: providing services to taxonomists for standard genome sequencing and annotation.</title>
        <authorList>
            <consortium name="The Broad Institute Genomics Platform"/>
            <consortium name="The Broad Institute Genome Sequencing Center for Infectious Disease"/>
            <person name="Wu L."/>
            <person name="Ma J."/>
        </authorList>
    </citation>
    <scope>NUCLEOTIDE SEQUENCE [LARGE SCALE GENOMIC DNA]</scope>
    <source>
        <strain evidence="8">JCM 17217</strain>
    </source>
</reference>
<evidence type="ECO:0000256" key="5">
    <source>
        <dbReference type="ARBA" id="ARBA00023014"/>
    </source>
</evidence>
<comment type="caution">
    <text evidence="7">The sequence shown here is derived from an EMBL/GenBank/DDBJ whole genome shotgun (WGS) entry which is preliminary data.</text>
</comment>
<dbReference type="InterPro" id="IPR007197">
    <property type="entry name" value="rSAM"/>
</dbReference>
<dbReference type="Gene3D" id="3.40.50.280">
    <property type="entry name" value="Cobalamin-binding domain"/>
    <property type="match status" value="1"/>
</dbReference>
<keyword evidence="4" id="KW-0408">Iron</keyword>
<dbReference type="InterPro" id="IPR006638">
    <property type="entry name" value="Elp3/MiaA/NifB-like_rSAM"/>
</dbReference>
<evidence type="ECO:0000313" key="7">
    <source>
        <dbReference type="EMBL" id="GAA3991770.1"/>
    </source>
</evidence>
<proteinExistence type="predicted"/>
<dbReference type="InterPro" id="IPR058240">
    <property type="entry name" value="rSAM_sf"/>
</dbReference>
<name>A0ABP7R2Q8_9BACT</name>
<dbReference type="RefSeq" id="WP_345127335.1">
    <property type="nucleotide sequence ID" value="NZ_BAABDI010000045.1"/>
</dbReference>
<keyword evidence="8" id="KW-1185">Reference proteome</keyword>
<dbReference type="PROSITE" id="PS51332">
    <property type="entry name" value="B12_BINDING"/>
    <property type="match status" value="1"/>
</dbReference>
<dbReference type="Proteomes" id="UP001501556">
    <property type="component" value="Unassembled WGS sequence"/>
</dbReference>